<evidence type="ECO:0000259" key="3">
    <source>
        <dbReference type="PROSITE" id="PS51820"/>
    </source>
</evidence>
<keyword evidence="2" id="KW-0732">Signal</keyword>
<evidence type="ECO:0000313" key="4">
    <source>
        <dbReference type="EMBL" id="GME70263.1"/>
    </source>
</evidence>
<dbReference type="Gene3D" id="2.60.120.1560">
    <property type="match status" value="2"/>
</dbReference>
<feature type="chain" id="PRO_5040894071" evidence="2">
    <location>
        <begin position="18"/>
        <end position="669"/>
    </location>
</feature>
<feature type="signal peptide" evidence="2">
    <location>
        <begin position="1"/>
        <end position="17"/>
    </location>
</feature>
<dbReference type="Proteomes" id="UP001165120">
    <property type="component" value="Unassembled WGS sequence"/>
</dbReference>
<dbReference type="InterPro" id="IPR018871">
    <property type="entry name" value="GLEYA_adhesin_domain"/>
</dbReference>
<evidence type="ECO:0000313" key="5">
    <source>
        <dbReference type="Proteomes" id="UP001165120"/>
    </source>
</evidence>
<reference evidence="4" key="1">
    <citation type="submission" date="2023-04" db="EMBL/GenBank/DDBJ databases">
        <title>Candida boidinii NBRC 10035.</title>
        <authorList>
            <person name="Ichikawa N."/>
            <person name="Sato H."/>
            <person name="Tonouchi N."/>
        </authorList>
    </citation>
    <scope>NUCLEOTIDE SEQUENCE</scope>
    <source>
        <strain evidence="4">NBRC 10035</strain>
    </source>
</reference>
<proteinExistence type="predicted"/>
<keyword evidence="5" id="KW-1185">Reference proteome</keyword>
<protein>
    <submittedName>
        <fullName evidence="4">Unnamed protein product</fullName>
    </submittedName>
</protein>
<feature type="region of interest" description="Disordered" evidence="1">
    <location>
        <begin position="410"/>
        <end position="473"/>
    </location>
</feature>
<dbReference type="Pfam" id="PF10528">
    <property type="entry name" value="GLEYA"/>
    <property type="match status" value="1"/>
</dbReference>
<dbReference type="AlphaFoldDB" id="A0A9W6SYK1"/>
<evidence type="ECO:0000256" key="2">
    <source>
        <dbReference type="SAM" id="SignalP"/>
    </source>
</evidence>
<dbReference type="EMBL" id="BSXN01000871">
    <property type="protein sequence ID" value="GME70263.1"/>
    <property type="molecule type" value="Genomic_DNA"/>
</dbReference>
<organism evidence="4 5">
    <name type="scientific">Candida boidinii</name>
    <name type="common">Yeast</name>
    <dbReference type="NCBI Taxonomy" id="5477"/>
    <lineage>
        <taxon>Eukaryota</taxon>
        <taxon>Fungi</taxon>
        <taxon>Dikarya</taxon>
        <taxon>Ascomycota</taxon>
        <taxon>Saccharomycotina</taxon>
        <taxon>Pichiomycetes</taxon>
        <taxon>Pichiales</taxon>
        <taxon>Pichiaceae</taxon>
        <taxon>Ogataea</taxon>
        <taxon>Ogataea/Candida clade</taxon>
    </lineage>
</organism>
<dbReference type="InterPro" id="IPR037524">
    <property type="entry name" value="PA14/GLEYA"/>
</dbReference>
<feature type="domain" description="PA14" evidence="3">
    <location>
        <begin position="236"/>
        <end position="403"/>
    </location>
</feature>
<name>A0A9W6SYK1_CANBO</name>
<gene>
    <name evidence="4" type="ORF">Cboi02_000277500</name>
</gene>
<comment type="caution">
    <text evidence="4">The sequence shown here is derived from an EMBL/GenBank/DDBJ whole genome shotgun (WGS) entry which is preliminary data.</text>
</comment>
<evidence type="ECO:0000256" key="1">
    <source>
        <dbReference type="SAM" id="MobiDB-lite"/>
    </source>
</evidence>
<accession>A0A9W6SYK1</accession>
<sequence length="669" mass="72722">MIIQILFLYWLFAFANADTSTYTSNVAACKIPTSRMQLGFSVNIYSYDNSATPTLSSTELYTGYTTLRKRYSNTVVSSISLSLSATGPTTLTAWGIVFGNEAIIIKFVSYFYVEQTGFYAFQSNNIHDGVMILIGLAAFGCGDVSLIGTSRKYYPLRVVFFNDESAIFLKVNIQESNSSTLDQKKVLFNDISDKSTGKCTAMYYPTSFATGCSIPSTMLQRGFDVNVYQFSSVTTLLSPSVYTSAYKSLSKVASNNGIVSPISFSNSVFGTVTRWGMTYSNSYVIMEILTYLYGEFSGIYRFSSFAIDSGGMLFIGENSTGLGSSKEYVLYVQKPSEKNILLVDSNVYLAAGGYYPLRIVYYNTHSYERLDIRIYKPSGVIVDPLKVLFNVPPSSQTNVCELMNTVYPTNSVGQPTNSDGVPVNSNGQPTNSDGAPTNSNGQPTNSDGAPTNSDGAPTNSNGQPNDAPSHTVGVTSEVSPVYTDFALQVENVIQSPSSYNIVFDDKEFALSYSLSFTNLATVIVAGDRTDTYPTCIATFVIQATPNEVMRKRDIFDITLTATVSFPEDTGRVDRSSDVSVSIKTAITRTTDISFKEENSISSASTHNIEGITDSIMSAESTTQAVEEITTSNAVISHYNHSSDIVGNAIRCSPTSGVSFGILILIFCLF</sequence>
<dbReference type="PROSITE" id="PS51820">
    <property type="entry name" value="PA14"/>
    <property type="match status" value="1"/>
</dbReference>